<name>A0A921IDA2_9LACO</name>
<comment type="caution">
    <text evidence="2">The sequence shown here is derived from an EMBL/GenBank/DDBJ whole genome shotgun (WGS) entry which is preliminary data.</text>
</comment>
<proteinExistence type="predicted"/>
<dbReference type="Pfam" id="PF20613">
    <property type="entry name" value="HipA_2"/>
    <property type="match status" value="1"/>
</dbReference>
<feature type="domain" description="HipA-like kinase" evidence="1">
    <location>
        <begin position="18"/>
        <end position="204"/>
    </location>
</feature>
<evidence type="ECO:0000313" key="3">
    <source>
        <dbReference type="Proteomes" id="UP000759256"/>
    </source>
</evidence>
<protein>
    <recommendedName>
        <fullName evidence="1">HipA-like kinase domain-containing protein</fullName>
    </recommendedName>
</protein>
<evidence type="ECO:0000259" key="1">
    <source>
        <dbReference type="Pfam" id="PF20613"/>
    </source>
</evidence>
<dbReference type="EMBL" id="DYVK01000057">
    <property type="protein sequence ID" value="HJG15662.1"/>
    <property type="molecule type" value="Genomic_DNA"/>
</dbReference>
<sequence length="344" mass="39226">MDIKHESVDVILTSLMPKAGQSKPISILASNGKKYMLKRQIITINKKQINEDSVFMQELFVTQLAAKLQIPVPNVAILEITDKFINANKDFLFQYKLTPGIYFGSEVLPNIENNLIKDYQLAMQVGKPYVIKSWNSFFKKVSNPEIYASIIALDLLTVNNDRFSNEGNILVTRKDDLRKVYAIDFGHSFLGPCWNNIAKQIIFNKVPSEPEQYQSFVNKIIYGFPITKNERFSGMINGAALGRIFRGLENNIDLSDPTNNPFSDIVNKIENLDDSDIVDMLENIPEDWIPGKDLQKSAYYNFILKNKKIVRYYINELNKRGAFSNSCGGDLIWINSKEKTTGIQ</sequence>
<dbReference type="AlphaFoldDB" id="A0A921IDA2"/>
<accession>A0A921IDA2</accession>
<organism evidence="2 3">
    <name type="scientific">Ligilactobacillus salivarius</name>
    <dbReference type="NCBI Taxonomy" id="1624"/>
    <lineage>
        <taxon>Bacteria</taxon>
        <taxon>Bacillati</taxon>
        <taxon>Bacillota</taxon>
        <taxon>Bacilli</taxon>
        <taxon>Lactobacillales</taxon>
        <taxon>Lactobacillaceae</taxon>
        <taxon>Ligilactobacillus</taxon>
    </lineage>
</organism>
<dbReference type="Proteomes" id="UP000759256">
    <property type="component" value="Unassembled WGS sequence"/>
</dbReference>
<reference evidence="2" key="1">
    <citation type="journal article" date="2021" name="PeerJ">
        <title>Extensive microbial diversity within the chicken gut microbiome revealed by metagenomics and culture.</title>
        <authorList>
            <person name="Gilroy R."/>
            <person name="Ravi A."/>
            <person name="Getino M."/>
            <person name="Pursley I."/>
            <person name="Horton D.L."/>
            <person name="Alikhan N.F."/>
            <person name="Baker D."/>
            <person name="Gharbi K."/>
            <person name="Hall N."/>
            <person name="Watson M."/>
            <person name="Adriaenssens E.M."/>
            <person name="Foster-Nyarko E."/>
            <person name="Jarju S."/>
            <person name="Secka A."/>
            <person name="Antonio M."/>
            <person name="Oren A."/>
            <person name="Chaudhuri R.R."/>
            <person name="La Ragione R."/>
            <person name="Hildebrand F."/>
            <person name="Pallen M.J."/>
        </authorList>
    </citation>
    <scope>NUCLEOTIDE SEQUENCE</scope>
    <source>
        <strain evidence="2">CHK189-29639</strain>
    </source>
</reference>
<gene>
    <name evidence="2" type="ORF">K8V06_05940</name>
</gene>
<reference evidence="2" key="2">
    <citation type="submission" date="2021-09" db="EMBL/GenBank/DDBJ databases">
        <authorList>
            <person name="Gilroy R."/>
        </authorList>
    </citation>
    <scope>NUCLEOTIDE SEQUENCE</scope>
    <source>
        <strain evidence="2">CHK189-29639</strain>
    </source>
</reference>
<evidence type="ECO:0000313" key="2">
    <source>
        <dbReference type="EMBL" id="HJG15662.1"/>
    </source>
</evidence>
<dbReference type="InterPro" id="IPR046748">
    <property type="entry name" value="HipA_2"/>
</dbReference>